<feature type="transmembrane region" description="Helical" evidence="9">
    <location>
        <begin position="133"/>
        <end position="155"/>
    </location>
</feature>
<feature type="domain" description="ABC transmembrane type-1" evidence="10">
    <location>
        <begin position="96"/>
        <end position="287"/>
    </location>
</feature>
<dbReference type="InterPro" id="IPR050901">
    <property type="entry name" value="BP-dep_ABC_trans_perm"/>
</dbReference>
<keyword evidence="7 9" id="KW-1133">Transmembrane helix</keyword>
<dbReference type="Proteomes" id="UP001254165">
    <property type="component" value="Unassembled WGS sequence"/>
</dbReference>
<evidence type="ECO:0000256" key="9">
    <source>
        <dbReference type="RuleBase" id="RU363032"/>
    </source>
</evidence>
<organism evidence="11 12">
    <name type="scientific">Thermanaerothrix solaris</name>
    <dbReference type="NCBI Taxonomy" id="3058434"/>
    <lineage>
        <taxon>Bacteria</taxon>
        <taxon>Bacillati</taxon>
        <taxon>Chloroflexota</taxon>
        <taxon>Anaerolineae</taxon>
        <taxon>Anaerolineales</taxon>
        <taxon>Anaerolineaceae</taxon>
        <taxon>Thermanaerothrix</taxon>
    </lineage>
</organism>
<dbReference type="PROSITE" id="PS50928">
    <property type="entry name" value="ABC_TM1"/>
    <property type="match status" value="1"/>
</dbReference>
<keyword evidence="4" id="KW-1003">Cell membrane</keyword>
<dbReference type="Gene3D" id="1.10.3720.10">
    <property type="entry name" value="MetI-like"/>
    <property type="match status" value="1"/>
</dbReference>
<keyword evidence="5" id="KW-0762">Sugar transport</keyword>
<evidence type="ECO:0000256" key="6">
    <source>
        <dbReference type="ARBA" id="ARBA00022692"/>
    </source>
</evidence>
<protein>
    <submittedName>
        <fullName evidence="11">Sugar ABC transporter permease</fullName>
    </submittedName>
</protein>
<evidence type="ECO:0000259" key="10">
    <source>
        <dbReference type="PROSITE" id="PS50928"/>
    </source>
</evidence>
<evidence type="ECO:0000256" key="3">
    <source>
        <dbReference type="ARBA" id="ARBA00022448"/>
    </source>
</evidence>
<dbReference type="Pfam" id="PF00528">
    <property type="entry name" value="BPD_transp_1"/>
    <property type="match status" value="1"/>
</dbReference>
<evidence type="ECO:0000256" key="4">
    <source>
        <dbReference type="ARBA" id="ARBA00022475"/>
    </source>
</evidence>
<proteinExistence type="inferred from homology"/>
<dbReference type="InterPro" id="IPR035906">
    <property type="entry name" value="MetI-like_sf"/>
</dbReference>
<comment type="caution">
    <text evidence="11">The sequence shown here is derived from an EMBL/GenBank/DDBJ whole genome shotgun (WGS) entry which is preliminary data.</text>
</comment>
<dbReference type="CDD" id="cd06261">
    <property type="entry name" value="TM_PBP2"/>
    <property type="match status" value="1"/>
</dbReference>
<feature type="transmembrane region" description="Helical" evidence="9">
    <location>
        <begin position="265"/>
        <end position="286"/>
    </location>
</feature>
<evidence type="ECO:0000313" key="11">
    <source>
        <dbReference type="EMBL" id="MDT8897443.1"/>
    </source>
</evidence>
<feature type="transmembrane region" description="Helical" evidence="9">
    <location>
        <begin position="95"/>
        <end position="121"/>
    </location>
</feature>
<keyword evidence="8 9" id="KW-0472">Membrane</keyword>
<dbReference type="InterPro" id="IPR000515">
    <property type="entry name" value="MetI-like"/>
</dbReference>
<evidence type="ECO:0000256" key="8">
    <source>
        <dbReference type="ARBA" id="ARBA00023136"/>
    </source>
</evidence>
<comment type="similarity">
    <text evidence="2">Belongs to the binding-protein-dependent transport system permease family. MalFG subfamily.</text>
</comment>
<evidence type="ECO:0000313" key="12">
    <source>
        <dbReference type="Proteomes" id="UP001254165"/>
    </source>
</evidence>
<keyword evidence="3 9" id="KW-0813">Transport</keyword>
<dbReference type="EMBL" id="JAUHMF010000001">
    <property type="protein sequence ID" value="MDT8897443.1"/>
    <property type="molecule type" value="Genomic_DNA"/>
</dbReference>
<evidence type="ECO:0000256" key="7">
    <source>
        <dbReference type="ARBA" id="ARBA00022989"/>
    </source>
</evidence>
<evidence type="ECO:0000256" key="1">
    <source>
        <dbReference type="ARBA" id="ARBA00004651"/>
    </source>
</evidence>
<name>A0ABU3NKR6_9CHLR</name>
<accession>A0ABU3NKR6</accession>
<dbReference type="RefSeq" id="WP_315624096.1">
    <property type="nucleotide sequence ID" value="NZ_JAUHMF010000001.1"/>
</dbReference>
<dbReference type="PANTHER" id="PTHR32243">
    <property type="entry name" value="MALTOSE TRANSPORT SYSTEM PERMEASE-RELATED"/>
    <property type="match status" value="1"/>
</dbReference>
<sequence>MKNVSLALRRFYRWFFFRARGDSPFKRLLIHLGLIVACIIAVYPVLRVVTISLRPNDTLLTTSLRIIPENATLDNYKEVLFGAPEKNRKSDFFLWLWNSLSIVMVTSIASVVLAATSAYAFSRFRFPGRNAGLIFLFTTQMIPAGMLLLPLFIMLAKLQMINTSLGLIIAYSVSSVPLTIWTLKGYYDTIPVDLEEAALIDGASRLRTFTQIILPLSSPALAIAFLFSFMGGWSEYLVARVVLQKNEMYTWPLGIFTYAQQFTVAWGKFAAASVLIAIPVMALFLYSSKWLISGLTLGSVKG</sequence>
<feature type="transmembrane region" description="Helical" evidence="9">
    <location>
        <begin position="212"/>
        <end position="233"/>
    </location>
</feature>
<keyword evidence="12" id="KW-1185">Reference proteome</keyword>
<dbReference type="SUPFAM" id="SSF161098">
    <property type="entry name" value="MetI-like"/>
    <property type="match status" value="1"/>
</dbReference>
<evidence type="ECO:0000256" key="5">
    <source>
        <dbReference type="ARBA" id="ARBA00022597"/>
    </source>
</evidence>
<keyword evidence="6 9" id="KW-0812">Transmembrane</keyword>
<dbReference type="PANTHER" id="PTHR32243:SF50">
    <property type="entry name" value="MALTOSE_MALTODEXTRIN TRANSPORT SYSTEM PERMEASE PROTEIN MALG"/>
    <property type="match status" value="1"/>
</dbReference>
<feature type="transmembrane region" description="Helical" evidence="9">
    <location>
        <begin position="28"/>
        <end position="46"/>
    </location>
</feature>
<reference evidence="11 12" key="1">
    <citation type="submission" date="2023-07" db="EMBL/GenBank/DDBJ databases">
        <title>Novel species of Thermanaerothrix with wide hydrolytic capabilities.</title>
        <authorList>
            <person name="Zayulina K.S."/>
            <person name="Podosokorskaya O.A."/>
            <person name="Elcheninov A.G."/>
        </authorList>
    </citation>
    <scope>NUCLEOTIDE SEQUENCE [LARGE SCALE GENOMIC DNA]</scope>
    <source>
        <strain evidence="11 12">4228-RoL</strain>
    </source>
</reference>
<gene>
    <name evidence="11" type="ORF">QYE77_04125</name>
</gene>
<evidence type="ECO:0000256" key="2">
    <source>
        <dbReference type="ARBA" id="ARBA00009047"/>
    </source>
</evidence>
<feature type="transmembrane region" description="Helical" evidence="9">
    <location>
        <begin position="161"/>
        <end position="183"/>
    </location>
</feature>
<comment type="subcellular location">
    <subcellularLocation>
        <location evidence="1 9">Cell membrane</location>
        <topology evidence="1 9">Multi-pass membrane protein</topology>
    </subcellularLocation>
</comment>